<sequence length="326" mass="36008">MPSWLWTAALMLFAFGACEKEEANIVDLNQNQIRYVVADNFNLSLYDGAIRLAGLDNKLVEPGPFTLLAPTDAAFNELGISTPEGLAGYDRKRLGQIAAYHVLDGRYDLDHTPFVFNQEARSITGGKLFVSRWIKGGDTLLTVNGALVNPLKLEASNGLVQVVDRLLEPYLHEQITDAIAAEADLTIFYEAMKRTGVLADFGRDGNYTVYAPDNSAMRAAGYGGVTAIAEADPAQLRNFVNYHIAGIRRFAHDYFLTASADQTEVRQLMRNGSETIITLFPDWENPNLFMGLSIRGTNNAWDANFLRRDILTGNGVLHVIDQVLTD</sequence>
<proteinExistence type="predicted"/>
<evidence type="ECO:0000313" key="2">
    <source>
        <dbReference type="EMBL" id="SFC62763.1"/>
    </source>
</evidence>
<dbReference type="STRING" id="623281.SAMN05421747_116128"/>
<reference evidence="2 3" key="1">
    <citation type="submission" date="2016-10" db="EMBL/GenBank/DDBJ databases">
        <authorList>
            <person name="de Groot N.N."/>
        </authorList>
    </citation>
    <scope>NUCLEOTIDE SEQUENCE [LARGE SCALE GENOMIC DNA]</scope>
    <source>
        <strain evidence="2 3">DSM 22900</strain>
    </source>
</reference>
<dbReference type="SUPFAM" id="SSF82153">
    <property type="entry name" value="FAS1 domain"/>
    <property type="match status" value="2"/>
</dbReference>
<organism evidence="2 3">
    <name type="scientific">Parapedobacter composti</name>
    <dbReference type="NCBI Taxonomy" id="623281"/>
    <lineage>
        <taxon>Bacteria</taxon>
        <taxon>Pseudomonadati</taxon>
        <taxon>Bacteroidota</taxon>
        <taxon>Sphingobacteriia</taxon>
        <taxon>Sphingobacteriales</taxon>
        <taxon>Sphingobacteriaceae</taxon>
        <taxon>Parapedobacter</taxon>
    </lineage>
</organism>
<protein>
    <submittedName>
        <fullName evidence="2">Uncaracterized surface protein containing fasciclin (FAS1) repeats</fullName>
    </submittedName>
</protein>
<name>A0A1I1KX93_9SPHI</name>
<dbReference type="Pfam" id="PF02469">
    <property type="entry name" value="Fasciclin"/>
    <property type="match status" value="2"/>
</dbReference>
<dbReference type="InterPro" id="IPR036378">
    <property type="entry name" value="FAS1_dom_sf"/>
</dbReference>
<dbReference type="SMART" id="SM00554">
    <property type="entry name" value="FAS1"/>
    <property type="match status" value="1"/>
</dbReference>
<gene>
    <name evidence="2" type="ORF">SAMN05421747_116128</name>
</gene>
<dbReference type="PANTHER" id="PTHR10900">
    <property type="entry name" value="PERIOSTIN-RELATED"/>
    <property type="match status" value="1"/>
</dbReference>
<dbReference type="AlphaFoldDB" id="A0A1I1KX93"/>
<dbReference type="PANTHER" id="PTHR10900:SF77">
    <property type="entry name" value="FI19380P1"/>
    <property type="match status" value="1"/>
</dbReference>
<dbReference type="EMBL" id="FOLL01000016">
    <property type="protein sequence ID" value="SFC62763.1"/>
    <property type="molecule type" value="Genomic_DNA"/>
</dbReference>
<evidence type="ECO:0000313" key="3">
    <source>
        <dbReference type="Proteomes" id="UP000199577"/>
    </source>
</evidence>
<dbReference type="PROSITE" id="PS50213">
    <property type="entry name" value="FAS1"/>
    <property type="match status" value="2"/>
</dbReference>
<evidence type="ECO:0000259" key="1">
    <source>
        <dbReference type="PROSITE" id="PS50213"/>
    </source>
</evidence>
<feature type="domain" description="FAS1" evidence="1">
    <location>
        <begin position="172"/>
        <end position="324"/>
    </location>
</feature>
<dbReference type="InterPro" id="IPR000782">
    <property type="entry name" value="FAS1_domain"/>
</dbReference>
<dbReference type="Gene3D" id="2.30.180.10">
    <property type="entry name" value="FAS1 domain"/>
    <property type="match status" value="2"/>
</dbReference>
<keyword evidence="3" id="KW-1185">Reference proteome</keyword>
<feature type="domain" description="FAS1" evidence="1">
    <location>
        <begin position="30"/>
        <end position="167"/>
    </location>
</feature>
<accession>A0A1I1KX93</accession>
<dbReference type="InterPro" id="IPR050904">
    <property type="entry name" value="Adhesion/Biosynth-related"/>
</dbReference>
<dbReference type="Proteomes" id="UP000199577">
    <property type="component" value="Unassembled WGS sequence"/>
</dbReference>